<protein>
    <recommendedName>
        <fullName evidence="2">Regulatory protein zeste</fullName>
    </recommendedName>
</protein>
<proteinExistence type="predicted"/>
<evidence type="ECO:0000259" key="5">
    <source>
        <dbReference type="Pfam" id="PF13873"/>
    </source>
</evidence>
<dbReference type="WBParaSite" id="jg16312">
    <property type="protein sequence ID" value="jg16312"/>
    <property type="gene ID" value="jg16312"/>
</dbReference>
<evidence type="ECO:0000256" key="4">
    <source>
        <dbReference type="SAM" id="MobiDB-lite"/>
    </source>
</evidence>
<comment type="subunit">
    <text evidence="1">Self-associates forming complexes of several hundred monomers.</text>
</comment>
<organism evidence="6 7">
    <name type="scientific">Ditylenchus dipsaci</name>
    <dbReference type="NCBI Taxonomy" id="166011"/>
    <lineage>
        <taxon>Eukaryota</taxon>
        <taxon>Metazoa</taxon>
        <taxon>Ecdysozoa</taxon>
        <taxon>Nematoda</taxon>
        <taxon>Chromadorea</taxon>
        <taxon>Rhabditida</taxon>
        <taxon>Tylenchina</taxon>
        <taxon>Tylenchomorpha</taxon>
        <taxon>Sphaerularioidea</taxon>
        <taxon>Anguinidae</taxon>
        <taxon>Anguininae</taxon>
        <taxon>Ditylenchus</taxon>
    </lineage>
</organism>
<feature type="compositionally biased region" description="Polar residues" evidence="4">
    <location>
        <begin position="1"/>
        <end position="11"/>
    </location>
</feature>
<evidence type="ECO:0000313" key="6">
    <source>
        <dbReference type="Proteomes" id="UP000887574"/>
    </source>
</evidence>
<comment type="function">
    <text evidence="3">Involved in transvection phenomena (= synapsis-dependent gene expression), where the synaptic pairing of chromosomes carrying genes with which zeste interacts influences the expression of these genes. Zeste binds to DNA and stimulates transcription from a nearby promoter.</text>
</comment>
<dbReference type="AlphaFoldDB" id="A0A915D5U0"/>
<feature type="domain" description="Myb/SANT-like DNA-binding" evidence="5">
    <location>
        <begin position="98"/>
        <end position="175"/>
    </location>
</feature>
<feature type="region of interest" description="Disordered" evidence="4">
    <location>
        <begin position="1"/>
        <end position="25"/>
    </location>
</feature>
<evidence type="ECO:0000256" key="2">
    <source>
        <dbReference type="ARBA" id="ARBA00016807"/>
    </source>
</evidence>
<accession>A0A915D5U0</accession>
<keyword evidence="6" id="KW-1185">Reference proteome</keyword>
<evidence type="ECO:0000256" key="1">
    <source>
        <dbReference type="ARBA" id="ARBA00011764"/>
    </source>
</evidence>
<evidence type="ECO:0000313" key="7">
    <source>
        <dbReference type="WBParaSite" id="jg16312"/>
    </source>
</evidence>
<name>A0A915D5U0_9BILA</name>
<sequence>MKDNICSSSRTPIKKRSRGSNSQKKSGLRLSKYFNYFWTAESVQCPTPPASQTPHLPVFEHDSKEVGAMEDDYNSTLKMVESFTASTQLVSNAGDRARTVKFSDKEDEVMIREYHIRRHSLDSTYSTAIKVSNREKQQKWLEITEIVNQVDCRAVRSVEMVKTRYKNMVSDYKRYKAEIQRTGETSKSREQPFHKILEEVGAEDCSSGAYSGRRSNSLLSVTKEELIDSLEEVRDCGTKSHIDDLLHQSAMLDAAKKRKAEFPLIYNPNNIKVNGGTANNSSSKEERIKDLQIEVLEKQKCLLDFKIVHVQQKLGLLTQEQVDQMFKDN</sequence>
<dbReference type="InterPro" id="IPR028002">
    <property type="entry name" value="Myb_DNA-bind_5"/>
</dbReference>
<dbReference type="Pfam" id="PF13873">
    <property type="entry name" value="Myb_DNA-bind_5"/>
    <property type="match status" value="1"/>
</dbReference>
<dbReference type="Proteomes" id="UP000887574">
    <property type="component" value="Unplaced"/>
</dbReference>
<reference evidence="7" key="1">
    <citation type="submission" date="2022-11" db="UniProtKB">
        <authorList>
            <consortium name="WormBaseParasite"/>
        </authorList>
    </citation>
    <scope>IDENTIFICATION</scope>
</reference>
<evidence type="ECO:0000256" key="3">
    <source>
        <dbReference type="ARBA" id="ARBA00025466"/>
    </source>
</evidence>